<evidence type="ECO:0000256" key="1">
    <source>
        <dbReference type="SAM" id="MobiDB-lite"/>
    </source>
</evidence>
<dbReference type="RefSeq" id="WP_260901418.1">
    <property type="nucleotide sequence ID" value="NZ_JAOCZP010000002.1"/>
</dbReference>
<dbReference type="Pfam" id="PF20471">
    <property type="entry name" value="DUF6716"/>
    <property type="match status" value="1"/>
</dbReference>
<dbReference type="InterPro" id="IPR046561">
    <property type="entry name" value="DUF6716"/>
</dbReference>
<dbReference type="Proteomes" id="UP001320831">
    <property type="component" value="Unassembled WGS sequence"/>
</dbReference>
<sequence>MPIIWREKPGAKNVDERGSPDGTLSEPSPPADANLVVSSGSLQDDLDRAAAVVCFNSNVAVEAIRQGIPVLCEEHCAAYPIRFPWEALAGPQMLRIEPDRQAWFAHLANNQYSLSELKNGYAWEHLRA</sequence>
<protein>
    <submittedName>
        <fullName evidence="2">Uncharacterized protein</fullName>
    </submittedName>
</protein>
<evidence type="ECO:0000313" key="2">
    <source>
        <dbReference type="EMBL" id="MCT7374875.1"/>
    </source>
</evidence>
<keyword evidence="3" id="KW-1185">Reference proteome</keyword>
<name>A0ABT2LJU8_9HYPH</name>
<proteinExistence type="predicted"/>
<comment type="caution">
    <text evidence="2">The sequence shown here is derived from an EMBL/GenBank/DDBJ whole genome shotgun (WGS) entry which is preliminary data.</text>
</comment>
<reference evidence="2 3" key="1">
    <citation type="submission" date="2022-09" db="EMBL/GenBank/DDBJ databases">
        <title>Chelativorans salina sp. nov., a novel slightly halophilic bacterium isolated from a saline lake sediment enrichment.</title>
        <authorList>
            <person name="Gao L."/>
            <person name="Fang B.-Z."/>
            <person name="Li W.-J."/>
        </authorList>
    </citation>
    <scope>NUCLEOTIDE SEQUENCE [LARGE SCALE GENOMIC DNA]</scope>
    <source>
        <strain evidence="2 3">EGI FJ00035</strain>
    </source>
</reference>
<gene>
    <name evidence="2" type="ORF">N5A92_07470</name>
</gene>
<organism evidence="2 3">
    <name type="scientific">Chelativorans salis</name>
    <dbReference type="NCBI Taxonomy" id="2978478"/>
    <lineage>
        <taxon>Bacteria</taxon>
        <taxon>Pseudomonadati</taxon>
        <taxon>Pseudomonadota</taxon>
        <taxon>Alphaproteobacteria</taxon>
        <taxon>Hyphomicrobiales</taxon>
        <taxon>Phyllobacteriaceae</taxon>
        <taxon>Chelativorans</taxon>
    </lineage>
</organism>
<feature type="compositionally biased region" description="Basic and acidic residues" evidence="1">
    <location>
        <begin position="1"/>
        <end position="19"/>
    </location>
</feature>
<evidence type="ECO:0000313" key="3">
    <source>
        <dbReference type="Proteomes" id="UP001320831"/>
    </source>
</evidence>
<dbReference type="EMBL" id="JAOCZP010000002">
    <property type="protein sequence ID" value="MCT7374875.1"/>
    <property type="molecule type" value="Genomic_DNA"/>
</dbReference>
<feature type="region of interest" description="Disordered" evidence="1">
    <location>
        <begin position="1"/>
        <end position="36"/>
    </location>
</feature>
<accession>A0ABT2LJU8</accession>